<dbReference type="AlphaFoldDB" id="A0AAD8L3T6"/>
<feature type="transmembrane region" description="Helical" evidence="1">
    <location>
        <begin position="26"/>
        <end position="50"/>
    </location>
</feature>
<keyword evidence="1" id="KW-1133">Transmembrane helix</keyword>
<protein>
    <submittedName>
        <fullName evidence="2">Uncharacterized protein</fullName>
    </submittedName>
</protein>
<keyword evidence="1" id="KW-0812">Transmembrane</keyword>
<sequence length="76" mass="8737">MSSWPAHTISAARGIYAKEDDVNDSVGVVIFTTTSMPQLPFLSLVFFYVIRRPSKLLWPSNKTIPPLNRRRKYILK</sequence>
<evidence type="ECO:0000313" key="2">
    <source>
        <dbReference type="EMBL" id="KAK1433764.1"/>
    </source>
</evidence>
<keyword evidence="3" id="KW-1185">Reference proteome</keyword>
<accession>A0AAD8L3T6</accession>
<dbReference type="EMBL" id="JAUHHV010000002">
    <property type="protein sequence ID" value="KAK1433764.1"/>
    <property type="molecule type" value="Genomic_DNA"/>
</dbReference>
<evidence type="ECO:0000256" key="1">
    <source>
        <dbReference type="SAM" id="Phobius"/>
    </source>
</evidence>
<gene>
    <name evidence="2" type="ORF">QVD17_10681</name>
</gene>
<comment type="caution">
    <text evidence="2">The sequence shown here is derived from an EMBL/GenBank/DDBJ whole genome shotgun (WGS) entry which is preliminary data.</text>
</comment>
<reference evidence="2" key="1">
    <citation type="journal article" date="2023" name="bioRxiv">
        <title>Improved chromosome-level genome assembly for marigold (Tagetes erecta).</title>
        <authorList>
            <person name="Jiang F."/>
            <person name="Yuan L."/>
            <person name="Wang S."/>
            <person name="Wang H."/>
            <person name="Xu D."/>
            <person name="Wang A."/>
            <person name="Fan W."/>
        </authorList>
    </citation>
    <scope>NUCLEOTIDE SEQUENCE</scope>
    <source>
        <strain evidence="2">WSJ</strain>
        <tissue evidence="2">Leaf</tissue>
    </source>
</reference>
<dbReference type="Proteomes" id="UP001229421">
    <property type="component" value="Unassembled WGS sequence"/>
</dbReference>
<proteinExistence type="predicted"/>
<evidence type="ECO:0000313" key="3">
    <source>
        <dbReference type="Proteomes" id="UP001229421"/>
    </source>
</evidence>
<keyword evidence="1" id="KW-0472">Membrane</keyword>
<organism evidence="2 3">
    <name type="scientific">Tagetes erecta</name>
    <name type="common">African marigold</name>
    <dbReference type="NCBI Taxonomy" id="13708"/>
    <lineage>
        <taxon>Eukaryota</taxon>
        <taxon>Viridiplantae</taxon>
        <taxon>Streptophyta</taxon>
        <taxon>Embryophyta</taxon>
        <taxon>Tracheophyta</taxon>
        <taxon>Spermatophyta</taxon>
        <taxon>Magnoliopsida</taxon>
        <taxon>eudicotyledons</taxon>
        <taxon>Gunneridae</taxon>
        <taxon>Pentapetalae</taxon>
        <taxon>asterids</taxon>
        <taxon>campanulids</taxon>
        <taxon>Asterales</taxon>
        <taxon>Asteraceae</taxon>
        <taxon>Asteroideae</taxon>
        <taxon>Heliantheae alliance</taxon>
        <taxon>Tageteae</taxon>
        <taxon>Tagetes</taxon>
    </lineage>
</organism>
<name>A0AAD8L3T6_TARER</name>